<sequence>MPTNSLLLSRLKALAPSLRKQHSLPEYLAVLPRAAVVCVLRTVYPSTIRQTLPPDSVEVEDRLVNLQLMMRAILVDRLSPLVSFPATHSMAMYSMSPSISRRFFLLGTAGHRPDFYASAVPSSGAT</sequence>
<reference evidence="1" key="1">
    <citation type="submission" date="2022-07" db="EMBL/GenBank/DDBJ databases">
        <title>Genome Sequence of Phlebia brevispora.</title>
        <authorList>
            <person name="Buettner E."/>
        </authorList>
    </citation>
    <scope>NUCLEOTIDE SEQUENCE</scope>
    <source>
        <strain evidence="1">MPL23</strain>
    </source>
</reference>
<dbReference type="EMBL" id="JANHOG010001894">
    <property type="protein sequence ID" value="KAJ3530188.1"/>
    <property type="molecule type" value="Genomic_DNA"/>
</dbReference>
<protein>
    <submittedName>
        <fullName evidence="1">Uncharacterized protein</fullName>
    </submittedName>
</protein>
<gene>
    <name evidence="1" type="ORF">NM688_g7748</name>
</gene>
<dbReference type="Proteomes" id="UP001148662">
    <property type="component" value="Unassembled WGS sequence"/>
</dbReference>
<name>A0ACC1S1J6_9APHY</name>
<keyword evidence="2" id="KW-1185">Reference proteome</keyword>
<evidence type="ECO:0000313" key="2">
    <source>
        <dbReference type="Proteomes" id="UP001148662"/>
    </source>
</evidence>
<organism evidence="1 2">
    <name type="scientific">Phlebia brevispora</name>
    <dbReference type="NCBI Taxonomy" id="194682"/>
    <lineage>
        <taxon>Eukaryota</taxon>
        <taxon>Fungi</taxon>
        <taxon>Dikarya</taxon>
        <taxon>Basidiomycota</taxon>
        <taxon>Agaricomycotina</taxon>
        <taxon>Agaricomycetes</taxon>
        <taxon>Polyporales</taxon>
        <taxon>Meruliaceae</taxon>
        <taxon>Phlebia</taxon>
    </lineage>
</organism>
<proteinExistence type="predicted"/>
<evidence type="ECO:0000313" key="1">
    <source>
        <dbReference type="EMBL" id="KAJ3530188.1"/>
    </source>
</evidence>
<accession>A0ACC1S1J6</accession>
<comment type="caution">
    <text evidence="1">The sequence shown here is derived from an EMBL/GenBank/DDBJ whole genome shotgun (WGS) entry which is preliminary data.</text>
</comment>